<evidence type="ECO:0000313" key="1">
    <source>
        <dbReference type="EMBL" id="AWR95151.1"/>
    </source>
</evidence>
<organism evidence="1 2">
    <name type="scientific">Acidianus brierleyi</name>
    <dbReference type="NCBI Taxonomy" id="41673"/>
    <lineage>
        <taxon>Archaea</taxon>
        <taxon>Thermoproteota</taxon>
        <taxon>Thermoprotei</taxon>
        <taxon>Sulfolobales</taxon>
        <taxon>Sulfolobaceae</taxon>
        <taxon>Acidianus</taxon>
    </lineage>
</organism>
<dbReference type="KEGG" id="abri:DFR85_11635"/>
<dbReference type="Proteomes" id="UP000248044">
    <property type="component" value="Chromosome"/>
</dbReference>
<keyword evidence="2" id="KW-1185">Reference proteome</keyword>
<gene>
    <name evidence="1" type="ORF">DFR85_11635</name>
</gene>
<dbReference type="EMBL" id="CP029289">
    <property type="protein sequence ID" value="AWR95151.1"/>
    <property type="molecule type" value="Genomic_DNA"/>
</dbReference>
<reference evidence="1 2" key="1">
    <citation type="submission" date="2018-05" db="EMBL/GenBank/DDBJ databases">
        <title>Complete Genome Sequences of Extremely Thermoacidophilic, Metal-Mobilizing Type-Strain Members of the Archaeal Family Sulfolobaceae: Acidianus brierleyi DSM-1651T, Acidianus sulfidivorans DSM-18786T, Metallosphaera hakonensis DSM-7519T, and Metallosphaera prunae DSM-10039T.</title>
        <authorList>
            <person name="Counts J.A."/>
            <person name="Kelly R.M."/>
        </authorList>
    </citation>
    <scope>NUCLEOTIDE SEQUENCE [LARGE SCALE GENOMIC DNA]</scope>
    <source>
        <strain evidence="1 2">DSM 1651</strain>
    </source>
</reference>
<protein>
    <submittedName>
        <fullName evidence="1">Uncharacterized protein</fullName>
    </submittedName>
</protein>
<name>A0A2U9IGI7_9CREN</name>
<accession>A0A2U9IGI7</accession>
<proteinExistence type="predicted"/>
<sequence>MLVGKLVCPYYKNGACYSPSLDQPDASVTSKERCLKNFKVCRYFQNETKLDIKNFYFEMKTKLSSECNYYELKDVGSGFVAYCKVLNRIITESQAINCNKYWNDCPLRAIMDIH</sequence>
<dbReference type="OrthoDB" id="45678at2157"/>
<dbReference type="AlphaFoldDB" id="A0A2U9IGI7"/>
<evidence type="ECO:0000313" key="2">
    <source>
        <dbReference type="Proteomes" id="UP000248044"/>
    </source>
</evidence>